<evidence type="ECO:0000313" key="5">
    <source>
        <dbReference type="Proteomes" id="UP000612233"/>
    </source>
</evidence>
<feature type="domain" description="HTH LytTR-type" evidence="3">
    <location>
        <begin position="142"/>
        <end position="214"/>
    </location>
</feature>
<dbReference type="Gene3D" id="2.40.50.1020">
    <property type="entry name" value="LytTr DNA-binding domain"/>
    <property type="match status" value="1"/>
</dbReference>
<dbReference type="Proteomes" id="UP000612233">
    <property type="component" value="Unassembled WGS sequence"/>
</dbReference>
<dbReference type="Pfam" id="PF04397">
    <property type="entry name" value="LytTR"/>
    <property type="match status" value="1"/>
</dbReference>
<evidence type="ECO:0000256" key="1">
    <source>
        <dbReference type="PROSITE-ProRule" id="PRU00169"/>
    </source>
</evidence>
<dbReference type="Gene3D" id="3.40.50.2300">
    <property type="match status" value="1"/>
</dbReference>
<proteinExistence type="predicted"/>
<keyword evidence="1" id="KW-0597">Phosphoprotein</keyword>
<dbReference type="PROSITE" id="PS50110">
    <property type="entry name" value="RESPONSE_REGULATORY"/>
    <property type="match status" value="1"/>
</dbReference>
<dbReference type="RefSeq" id="WP_191003147.1">
    <property type="nucleotide sequence ID" value="NZ_JACXAD010000001.1"/>
</dbReference>
<keyword evidence="5" id="KW-1185">Reference proteome</keyword>
<dbReference type="SMART" id="SM00448">
    <property type="entry name" value="REC"/>
    <property type="match status" value="1"/>
</dbReference>
<feature type="modified residue" description="4-aspartylphosphate" evidence="1">
    <location>
        <position position="57"/>
    </location>
</feature>
<evidence type="ECO:0000313" key="4">
    <source>
        <dbReference type="EMBL" id="MBD2766314.1"/>
    </source>
</evidence>
<name>A0A927GHP9_9BACT</name>
<dbReference type="SUPFAM" id="SSF52172">
    <property type="entry name" value="CheY-like"/>
    <property type="match status" value="1"/>
</dbReference>
<dbReference type="SMART" id="SM00850">
    <property type="entry name" value="LytTR"/>
    <property type="match status" value="1"/>
</dbReference>
<dbReference type="PROSITE" id="PS50930">
    <property type="entry name" value="HTH_LYTTR"/>
    <property type="match status" value="1"/>
</dbReference>
<evidence type="ECO:0000259" key="3">
    <source>
        <dbReference type="PROSITE" id="PS50930"/>
    </source>
</evidence>
<accession>A0A927GHP9</accession>
<reference evidence="4" key="1">
    <citation type="submission" date="2020-09" db="EMBL/GenBank/DDBJ databases">
        <authorList>
            <person name="Kim M.K."/>
        </authorList>
    </citation>
    <scope>NUCLEOTIDE SEQUENCE</scope>
    <source>
        <strain evidence="4">BT664</strain>
    </source>
</reference>
<feature type="domain" description="Response regulatory" evidence="2">
    <location>
        <begin position="6"/>
        <end position="117"/>
    </location>
</feature>
<dbReference type="GO" id="GO:0003677">
    <property type="term" value="F:DNA binding"/>
    <property type="evidence" value="ECO:0007669"/>
    <property type="project" value="InterPro"/>
</dbReference>
<comment type="caution">
    <text evidence="4">The sequence shown here is derived from an EMBL/GenBank/DDBJ whole genome shotgun (WGS) entry which is preliminary data.</text>
</comment>
<evidence type="ECO:0000259" key="2">
    <source>
        <dbReference type="PROSITE" id="PS50110"/>
    </source>
</evidence>
<organism evidence="4 5">
    <name type="scientific">Hymenobacter montanus</name>
    <dbReference type="NCBI Taxonomy" id="2771359"/>
    <lineage>
        <taxon>Bacteria</taxon>
        <taxon>Pseudomonadati</taxon>
        <taxon>Bacteroidota</taxon>
        <taxon>Cytophagia</taxon>
        <taxon>Cytophagales</taxon>
        <taxon>Hymenobacteraceae</taxon>
        <taxon>Hymenobacter</taxon>
    </lineage>
</organism>
<dbReference type="EMBL" id="JACXAD010000001">
    <property type="protein sequence ID" value="MBD2766314.1"/>
    <property type="molecule type" value="Genomic_DNA"/>
</dbReference>
<sequence length="242" mass="28490">MKEKLTCYIIEDEHLAQEILEEYIRKVSFLELKGSYVSPLEAAGPLQEDNPDLLFLDINMPDLDGLSFIPMLNPKPMIILTTAYDQYALKAYELEVKDYLLKPFTFERFYKGVLRLYQEQSPRHIPEKKEEKAKTKNEPEYIFLKVGHRIQKVAIRNILFVEGMKDYLRIHTTEEKIMTLLNFAKLEELLPAQDFVRVHRSFLVAINKIDHIEKNRIQIADQIIPISDTYAEAFYKMLKGFQ</sequence>
<dbReference type="AlphaFoldDB" id="A0A927GHP9"/>
<dbReference type="PANTHER" id="PTHR37299:SF1">
    <property type="entry name" value="STAGE 0 SPORULATION PROTEIN A HOMOLOG"/>
    <property type="match status" value="1"/>
</dbReference>
<dbReference type="GO" id="GO:0000156">
    <property type="term" value="F:phosphorelay response regulator activity"/>
    <property type="evidence" value="ECO:0007669"/>
    <property type="project" value="InterPro"/>
</dbReference>
<protein>
    <submittedName>
        <fullName evidence="4">Response regulator transcription factor</fullName>
    </submittedName>
</protein>
<gene>
    <name evidence="4" type="ORF">IC235_00225</name>
</gene>
<dbReference type="InterPro" id="IPR011006">
    <property type="entry name" value="CheY-like_superfamily"/>
</dbReference>
<dbReference type="InterPro" id="IPR046947">
    <property type="entry name" value="LytR-like"/>
</dbReference>
<dbReference type="InterPro" id="IPR001789">
    <property type="entry name" value="Sig_transdc_resp-reg_receiver"/>
</dbReference>
<dbReference type="InterPro" id="IPR007492">
    <property type="entry name" value="LytTR_DNA-bd_dom"/>
</dbReference>
<dbReference type="Pfam" id="PF00072">
    <property type="entry name" value="Response_reg"/>
    <property type="match status" value="1"/>
</dbReference>
<dbReference type="PANTHER" id="PTHR37299">
    <property type="entry name" value="TRANSCRIPTIONAL REGULATOR-RELATED"/>
    <property type="match status" value="1"/>
</dbReference>